<dbReference type="AlphaFoldDB" id="A0A6G0WQS9"/>
<dbReference type="EMBL" id="VJMJ01000161">
    <property type="protein sequence ID" value="KAF0729742.1"/>
    <property type="molecule type" value="Genomic_DNA"/>
</dbReference>
<feature type="transmembrane region" description="Helical" evidence="1">
    <location>
        <begin position="182"/>
        <end position="198"/>
    </location>
</feature>
<reference evidence="2 3" key="1">
    <citation type="submission" date="2019-07" db="EMBL/GenBank/DDBJ databases">
        <title>Genomics analysis of Aphanomyces spp. identifies a new class of oomycete effector associated with host adaptation.</title>
        <authorList>
            <person name="Gaulin E."/>
        </authorList>
    </citation>
    <scope>NUCLEOTIDE SEQUENCE [LARGE SCALE GENOMIC DNA]</scope>
    <source>
        <strain evidence="2 3">ATCC 201684</strain>
    </source>
</reference>
<keyword evidence="1" id="KW-0472">Membrane</keyword>
<evidence type="ECO:0000256" key="1">
    <source>
        <dbReference type="SAM" id="Phobius"/>
    </source>
</evidence>
<feature type="transmembrane region" description="Helical" evidence="1">
    <location>
        <begin position="272"/>
        <end position="293"/>
    </location>
</feature>
<accession>A0A6G0WQS9</accession>
<name>A0A6G0WQS9_9STRA</name>
<keyword evidence="1" id="KW-0812">Transmembrane</keyword>
<keyword evidence="3" id="KW-1185">Reference proteome</keyword>
<protein>
    <submittedName>
        <fullName evidence="2">Uncharacterized protein</fullName>
    </submittedName>
</protein>
<evidence type="ECO:0000313" key="2">
    <source>
        <dbReference type="EMBL" id="KAF0729742.1"/>
    </source>
</evidence>
<comment type="caution">
    <text evidence="2">The sequence shown here is derived from an EMBL/GenBank/DDBJ whole genome shotgun (WGS) entry which is preliminary data.</text>
</comment>
<evidence type="ECO:0000313" key="3">
    <source>
        <dbReference type="Proteomes" id="UP000481153"/>
    </source>
</evidence>
<proteinExistence type="predicted"/>
<feature type="transmembrane region" description="Helical" evidence="1">
    <location>
        <begin position="151"/>
        <end position="175"/>
    </location>
</feature>
<organism evidence="2 3">
    <name type="scientific">Aphanomyces euteiches</name>
    <dbReference type="NCBI Taxonomy" id="100861"/>
    <lineage>
        <taxon>Eukaryota</taxon>
        <taxon>Sar</taxon>
        <taxon>Stramenopiles</taxon>
        <taxon>Oomycota</taxon>
        <taxon>Saprolegniomycetes</taxon>
        <taxon>Saprolegniales</taxon>
        <taxon>Verrucalvaceae</taxon>
        <taxon>Aphanomyces</taxon>
    </lineage>
</organism>
<feature type="transmembrane region" description="Helical" evidence="1">
    <location>
        <begin position="127"/>
        <end position="145"/>
    </location>
</feature>
<sequence>MVVETIQSHAINAVYGAFLACTGCLRGLCHPELRHDYKKTFAWIAGSTVVLAIVGYLLTFPIHIILWIAGDTEFKAALSSILHRSLASVPFIMIATCRYVYPALFEKLFFLGIEMDNPSLRQELEQIPVNYFTWTYAVSVLFFLLHRLLLLFILGLGSVLTPIFGGLFTIIAFGYKIRRMEMIFFCSLFGFYIFPWTRSTALDLARIWFDARAIARELFEPFIARQPDLAKSKAFESKVDQPIGISILRWPKHQAILFGFSYMLSCMMPWPFVGPFVWFLGSMSAGILTTILVS</sequence>
<gene>
    <name evidence="2" type="ORF">Ae201684_012633</name>
</gene>
<feature type="transmembrane region" description="Helical" evidence="1">
    <location>
        <begin position="81"/>
        <end position="101"/>
    </location>
</feature>
<feature type="transmembrane region" description="Helical" evidence="1">
    <location>
        <begin position="41"/>
        <end position="69"/>
    </location>
</feature>
<keyword evidence="1" id="KW-1133">Transmembrane helix</keyword>
<dbReference type="Proteomes" id="UP000481153">
    <property type="component" value="Unassembled WGS sequence"/>
</dbReference>
<dbReference type="VEuPathDB" id="FungiDB:AeMF1_014433"/>